<dbReference type="PANTHER" id="PTHR42982">
    <property type="entry name" value="SEC-INDEPENDENT PROTEIN TRANSLOCASE PROTEIN TATA"/>
    <property type="match status" value="1"/>
</dbReference>
<evidence type="ECO:0000256" key="9">
    <source>
        <dbReference type="SAM" id="MobiDB-lite"/>
    </source>
</evidence>
<dbReference type="EMBL" id="UINC01004700">
    <property type="protein sequence ID" value="SVA16225.1"/>
    <property type="molecule type" value="Genomic_DNA"/>
</dbReference>
<keyword evidence="6 10" id="KW-1133">Transmembrane helix</keyword>
<keyword evidence="8 10" id="KW-0472">Membrane</keyword>
<dbReference type="GO" id="GO:0043953">
    <property type="term" value="P:protein transport by the Tat complex"/>
    <property type="evidence" value="ECO:0007669"/>
    <property type="project" value="InterPro"/>
</dbReference>
<dbReference type="InterPro" id="IPR003369">
    <property type="entry name" value="TatA/B/E"/>
</dbReference>
<protein>
    <recommendedName>
        <fullName evidence="12">Sec-independent protein translocase protein TatA</fullName>
    </recommendedName>
</protein>
<evidence type="ECO:0000256" key="6">
    <source>
        <dbReference type="ARBA" id="ARBA00022989"/>
    </source>
</evidence>
<name>A0A381TJD6_9ZZZZ</name>
<evidence type="ECO:0000256" key="5">
    <source>
        <dbReference type="ARBA" id="ARBA00022927"/>
    </source>
</evidence>
<keyword evidence="2" id="KW-0813">Transport</keyword>
<dbReference type="PANTHER" id="PTHR42982:SF1">
    <property type="entry name" value="SEC-INDEPENDENT PROTEIN TRANSLOCASE PROTEIN TATA"/>
    <property type="match status" value="1"/>
</dbReference>
<comment type="subcellular location">
    <subcellularLocation>
        <location evidence="1">Cell membrane</location>
        <topology evidence="1">Single-pass membrane protein</topology>
    </subcellularLocation>
</comment>
<dbReference type="Pfam" id="PF02416">
    <property type="entry name" value="TatA_B_E"/>
    <property type="match status" value="1"/>
</dbReference>
<dbReference type="NCBIfam" id="TIGR01411">
    <property type="entry name" value="tatAE"/>
    <property type="match status" value="1"/>
</dbReference>
<evidence type="ECO:0000256" key="4">
    <source>
        <dbReference type="ARBA" id="ARBA00022692"/>
    </source>
</evidence>
<organism evidence="11">
    <name type="scientific">marine metagenome</name>
    <dbReference type="NCBI Taxonomy" id="408172"/>
    <lineage>
        <taxon>unclassified sequences</taxon>
        <taxon>metagenomes</taxon>
        <taxon>ecological metagenomes</taxon>
    </lineage>
</organism>
<proteinExistence type="inferred from homology"/>
<evidence type="ECO:0000256" key="10">
    <source>
        <dbReference type="SAM" id="Phobius"/>
    </source>
</evidence>
<evidence type="ECO:0000256" key="1">
    <source>
        <dbReference type="ARBA" id="ARBA00004162"/>
    </source>
</evidence>
<keyword evidence="5" id="KW-0653">Protein transport</keyword>
<keyword evidence="7" id="KW-0811">Translocation</keyword>
<dbReference type="HAMAP" id="MF_00236">
    <property type="entry name" value="TatA_E"/>
    <property type="match status" value="1"/>
</dbReference>
<reference evidence="11" key="1">
    <citation type="submission" date="2018-05" db="EMBL/GenBank/DDBJ databases">
        <authorList>
            <person name="Lanie J.A."/>
            <person name="Ng W.-L."/>
            <person name="Kazmierczak K.M."/>
            <person name="Andrzejewski T.M."/>
            <person name="Davidsen T.M."/>
            <person name="Wayne K.J."/>
            <person name="Tettelin H."/>
            <person name="Glass J.I."/>
            <person name="Rusch D."/>
            <person name="Podicherti R."/>
            <person name="Tsui H.-C.T."/>
            <person name="Winkler M.E."/>
        </authorList>
    </citation>
    <scope>NUCLEOTIDE SEQUENCE</scope>
</reference>
<evidence type="ECO:0000256" key="7">
    <source>
        <dbReference type="ARBA" id="ARBA00023010"/>
    </source>
</evidence>
<accession>A0A381TJD6</accession>
<dbReference type="AlphaFoldDB" id="A0A381TJD6"/>
<evidence type="ECO:0000256" key="3">
    <source>
        <dbReference type="ARBA" id="ARBA00022475"/>
    </source>
</evidence>
<evidence type="ECO:0000256" key="2">
    <source>
        <dbReference type="ARBA" id="ARBA00022448"/>
    </source>
</evidence>
<dbReference type="InterPro" id="IPR006312">
    <property type="entry name" value="TatA/E"/>
</dbReference>
<evidence type="ECO:0000256" key="8">
    <source>
        <dbReference type="ARBA" id="ARBA00023136"/>
    </source>
</evidence>
<sequence length="84" mass="8840">MGFGGISLWQLLIILVIVLMVFGTKKLRNMGGDLGTAIKGFKKSVKEEPAGGNVIESASTETSENSAPDATGTPEEATKQQENT</sequence>
<evidence type="ECO:0008006" key="12">
    <source>
        <dbReference type="Google" id="ProtNLM"/>
    </source>
</evidence>
<feature type="compositionally biased region" description="Low complexity" evidence="9">
    <location>
        <begin position="56"/>
        <end position="67"/>
    </location>
</feature>
<dbReference type="GO" id="GO:0005886">
    <property type="term" value="C:plasma membrane"/>
    <property type="evidence" value="ECO:0007669"/>
    <property type="project" value="UniProtKB-SubCell"/>
</dbReference>
<evidence type="ECO:0000313" key="11">
    <source>
        <dbReference type="EMBL" id="SVA16225.1"/>
    </source>
</evidence>
<feature type="region of interest" description="Disordered" evidence="9">
    <location>
        <begin position="49"/>
        <end position="84"/>
    </location>
</feature>
<feature type="transmembrane region" description="Helical" evidence="10">
    <location>
        <begin position="6"/>
        <end position="24"/>
    </location>
</feature>
<keyword evidence="4 10" id="KW-0812">Transmembrane</keyword>
<gene>
    <name evidence="11" type="ORF">METZ01_LOCUS69079</name>
</gene>
<dbReference type="Gene3D" id="1.20.5.3310">
    <property type="match status" value="1"/>
</dbReference>
<keyword evidence="3" id="KW-1003">Cell membrane</keyword>